<dbReference type="GO" id="GO:0140359">
    <property type="term" value="F:ABC-type transporter activity"/>
    <property type="evidence" value="ECO:0007669"/>
    <property type="project" value="InterPro"/>
</dbReference>
<evidence type="ECO:0000259" key="7">
    <source>
        <dbReference type="PROSITE" id="PS51012"/>
    </source>
</evidence>
<evidence type="ECO:0000256" key="3">
    <source>
        <dbReference type="ARBA" id="ARBA00022989"/>
    </source>
</evidence>
<feature type="transmembrane region" description="Helical" evidence="6">
    <location>
        <begin position="242"/>
        <end position="259"/>
    </location>
</feature>
<dbReference type="InterPro" id="IPR047817">
    <property type="entry name" value="ABC2_TM_bact-type"/>
</dbReference>
<reference evidence="8 9" key="1">
    <citation type="submission" date="2020-08" db="EMBL/GenBank/DDBJ databases">
        <title>Sequencing the genomes of 1000 actinobacteria strains.</title>
        <authorList>
            <person name="Klenk H.-P."/>
        </authorList>
    </citation>
    <scope>NUCLEOTIDE SEQUENCE [LARGE SCALE GENOMIC DNA]</scope>
    <source>
        <strain evidence="8 9">DSM 45823</strain>
    </source>
</reference>
<dbReference type="GO" id="GO:0043190">
    <property type="term" value="C:ATP-binding cassette (ABC) transporter complex"/>
    <property type="evidence" value="ECO:0007669"/>
    <property type="project" value="InterPro"/>
</dbReference>
<evidence type="ECO:0000256" key="5">
    <source>
        <dbReference type="ARBA" id="ARBA00023251"/>
    </source>
</evidence>
<keyword evidence="4 6" id="KW-0472">Membrane</keyword>
<dbReference type="GO" id="GO:0046677">
    <property type="term" value="P:response to antibiotic"/>
    <property type="evidence" value="ECO:0007669"/>
    <property type="project" value="UniProtKB-KW"/>
</dbReference>
<proteinExistence type="inferred from homology"/>
<dbReference type="PANTHER" id="PTHR43229:SF2">
    <property type="entry name" value="NODULATION PROTEIN J"/>
    <property type="match status" value="1"/>
</dbReference>
<gene>
    <name evidence="8" type="ORF">HNR21_004648</name>
</gene>
<dbReference type="RefSeq" id="WP_312881192.1">
    <property type="nucleotide sequence ID" value="NZ_JACJII010000001.1"/>
</dbReference>
<comment type="similarity">
    <text evidence="6">Belongs to the ABC-2 integral membrane protein family.</text>
</comment>
<comment type="subcellular location">
    <subcellularLocation>
        <location evidence="6">Cell membrane</location>
        <topology evidence="6">Multi-pass membrane protein</topology>
    </subcellularLocation>
    <subcellularLocation>
        <location evidence="1">Membrane</location>
        <topology evidence="1">Multi-pass membrane protein</topology>
    </subcellularLocation>
</comment>
<keyword evidence="2 6" id="KW-0812">Transmembrane</keyword>
<feature type="transmembrane region" description="Helical" evidence="6">
    <location>
        <begin position="180"/>
        <end position="200"/>
    </location>
</feature>
<evidence type="ECO:0000256" key="6">
    <source>
        <dbReference type="RuleBase" id="RU361157"/>
    </source>
</evidence>
<evidence type="ECO:0000256" key="1">
    <source>
        <dbReference type="ARBA" id="ARBA00004141"/>
    </source>
</evidence>
<dbReference type="PROSITE" id="PS51012">
    <property type="entry name" value="ABC_TM2"/>
    <property type="match status" value="1"/>
</dbReference>
<keyword evidence="6" id="KW-1003">Cell membrane</keyword>
<keyword evidence="6" id="KW-0813">Transport</keyword>
<dbReference type="InterPro" id="IPR000412">
    <property type="entry name" value="ABC_2_transport"/>
</dbReference>
<dbReference type="Pfam" id="PF01061">
    <property type="entry name" value="ABC2_membrane"/>
    <property type="match status" value="1"/>
</dbReference>
<dbReference type="Proteomes" id="UP000539313">
    <property type="component" value="Unassembled WGS sequence"/>
</dbReference>
<organism evidence="8 9">
    <name type="scientific">Thermomonospora cellulosilytica</name>
    <dbReference type="NCBI Taxonomy" id="1411118"/>
    <lineage>
        <taxon>Bacteria</taxon>
        <taxon>Bacillati</taxon>
        <taxon>Actinomycetota</taxon>
        <taxon>Actinomycetes</taxon>
        <taxon>Streptosporangiales</taxon>
        <taxon>Thermomonosporaceae</taxon>
        <taxon>Thermomonospora</taxon>
    </lineage>
</organism>
<accession>A0A7W3N1E8</accession>
<dbReference type="PIRSF" id="PIRSF006648">
    <property type="entry name" value="DrrB"/>
    <property type="match status" value="1"/>
</dbReference>
<keyword evidence="3 6" id="KW-1133">Transmembrane helix</keyword>
<feature type="transmembrane region" description="Helical" evidence="6">
    <location>
        <begin position="31"/>
        <end position="52"/>
    </location>
</feature>
<dbReference type="InterPro" id="IPR013525">
    <property type="entry name" value="ABC2_TM"/>
</dbReference>
<evidence type="ECO:0000313" key="9">
    <source>
        <dbReference type="Proteomes" id="UP000539313"/>
    </source>
</evidence>
<dbReference type="EMBL" id="JACJII010000001">
    <property type="protein sequence ID" value="MBA9005766.1"/>
    <property type="molecule type" value="Genomic_DNA"/>
</dbReference>
<keyword evidence="9" id="KW-1185">Reference proteome</keyword>
<dbReference type="AlphaFoldDB" id="A0A7W3N1E8"/>
<evidence type="ECO:0000256" key="2">
    <source>
        <dbReference type="ARBA" id="ARBA00022692"/>
    </source>
</evidence>
<dbReference type="InterPro" id="IPR051784">
    <property type="entry name" value="Nod_factor_ABC_transporter"/>
</dbReference>
<evidence type="ECO:0000256" key="4">
    <source>
        <dbReference type="ARBA" id="ARBA00023136"/>
    </source>
</evidence>
<evidence type="ECO:0000313" key="8">
    <source>
        <dbReference type="EMBL" id="MBA9005766.1"/>
    </source>
</evidence>
<feature type="domain" description="ABC transmembrane type-2" evidence="7">
    <location>
        <begin position="32"/>
        <end position="265"/>
    </location>
</feature>
<feature type="transmembrane region" description="Helical" evidence="6">
    <location>
        <begin position="72"/>
        <end position="90"/>
    </location>
</feature>
<comment type="caution">
    <text evidence="8">The sequence shown here is derived from an EMBL/GenBank/DDBJ whole genome shotgun (WGS) entry which is preliminary data.</text>
</comment>
<feature type="transmembrane region" description="Helical" evidence="6">
    <location>
        <begin position="111"/>
        <end position="140"/>
    </location>
</feature>
<dbReference type="PANTHER" id="PTHR43229">
    <property type="entry name" value="NODULATION PROTEIN J"/>
    <property type="match status" value="1"/>
</dbReference>
<keyword evidence="5" id="KW-0046">Antibiotic resistance</keyword>
<protein>
    <recommendedName>
        <fullName evidence="6">Transport permease protein</fullName>
    </recommendedName>
</protein>
<name>A0A7W3N1E8_9ACTN</name>
<feature type="transmembrane region" description="Helical" evidence="6">
    <location>
        <begin position="146"/>
        <end position="168"/>
    </location>
</feature>
<sequence>MIASTIVAVRWALADAWALARRGLVHWVRNPGMVAGVLAYPAVMVLLFGYVLGSAIQVAGGGDYREFLMPGMFAQTMAMGVVSTMIVVAADAAQGVTDRLRVLPVSRAAPLLGRCLADMVNGTLELAILAGCALVAGWSWHRGPAAALAAVGLLLALRLAMVWLGIWLGLGLSPQGAQAAWMPVLPVTFLSATFVSPAQLPGWLEPVAAWNPLSATVTACRDLFGNPGVAGDGWAARHALELAVAWPVVIIAVCAPLAVRRYRRLDR</sequence>